<comment type="caution">
    <text evidence="1">The sequence shown here is derived from an EMBL/GenBank/DDBJ whole genome shotgun (WGS) entry which is preliminary data.</text>
</comment>
<reference evidence="1 2" key="1">
    <citation type="submission" date="2019-09" db="EMBL/GenBank/DDBJ databases">
        <title>Actinomadura physcomitrii sp. nov., a novel actinomycete isolated from moss [Physcomitrium sphaericum (Ludw) Fuernr].</title>
        <authorList>
            <person name="Zhuang X."/>
            <person name="Liu C."/>
        </authorList>
    </citation>
    <scope>NUCLEOTIDE SEQUENCE [LARGE SCALE GENOMIC DNA]</scope>
    <source>
        <strain evidence="1 2">HMC1</strain>
    </source>
</reference>
<evidence type="ECO:0000313" key="2">
    <source>
        <dbReference type="Proteomes" id="UP000468735"/>
    </source>
</evidence>
<dbReference type="OrthoDB" id="4454357at2"/>
<gene>
    <name evidence="1" type="ORF">F8566_11720</name>
</gene>
<dbReference type="Proteomes" id="UP000468735">
    <property type="component" value="Unassembled WGS sequence"/>
</dbReference>
<evidence type="ECO:0008006" key="3">
    <source>
        <dbReference type="Google" id="ProtNLM"/>
    </source>
</evidence>
<proteinExistence type="predicted"/>
<sequence>MTSGSGGHAGQGRSRVRRLLTRVRDASVCVYDLDVASEGALEPAARFEVRPGDEVAGHAVAPDLSRVVYATQHVVVCLGRDGGEVWRYDLLPRSNEKYGHWPGCEFSLDGKTVWVYRPDGMANRADQDRWVVLSADSGEVIAQAELGTVGHGGEHHRHPNGVDILLDVGEGQDGVHIFRGVGDGLELLKYPWEDRCLIDLAPDGRQFMTVYHDQSDVAFHSYPSGDVILELSMEVFGHDPEEIFFQWSGGYLDADTAIVTVGGETEDEEEWHRHYRVDLRTGGVLGAFDAHSESAYDIEPLGDGTWLTSGSGSHPVRWTR</sequence>
<dbReference type="AlphaFoldDB" id="A0A6H9Z1P3"/>
<dbReference type="SUPFAM" id="SSF82171">
    <property type="entry name" value="DPP6 N-terminal domain-like"/>
    <property type="match status" value="1"/>
</dbReference>
<evidence type="ECO:0000313" key="1">
    <source>
        <dbReference type="EMBL" id="KAB2349452.1"/>
    </source>
</evidence>
<keyword evidence="2" id="KW-1185">Reference proteome</keyword>
<protein>
    <recommendedName>
        <fullName evidence="3">WD40 repeat domain-containing protein</fullName>
    </recommendedName>
</protein>
<name>A0A6H9Z1P3_9ACTN</name>
<dbReference type="EMBL" id="WBMT01000005">
    <property type="protein sequence ID" value="KAB2349452.1"/>
    <property type="molecule type" value="Genomic_DNA"/>
</dbReference>
<organism evidence="1 2">
    <name type="scientific">Actinomadura rudentiformis</name>
    <dbReference type="NCBI Taxonomy" id="359158"/>
    <lineage>
        <taxon>Bacteria</taxon>
        <taxon>Bacillati</taxon>
        <taxon>Actinomycetota</taxon>
        <taxon>Actinomycetes</taxon>
        <taxon>Streptosporangiales</taxon>
        <taxon>Thermomonosporaceae</taxon>
        <taxon>Actinomadura</taxon>
    </lineage>
</organism>
<accession>A0A6H9Z1P3</accession>